<dbReference type="CDD" id="cd05238">
    <property type="entry name" value="Gne_like_SDR_e"/>
    <property type="match status" value="1"/>
</dbReference>
<dbReference type="Pfam" id="PF01370">
    <property type="entry name" value="Epimerase"/>
    <property type="match status" value="1"/>
</dbReference>
<proteinExistence type="predicted"/>
<dbReference type="Gene3D" id="3.90.25.10">
    <property type="entry name" value="UDP-galactose 4-epimerase, domain 1"/>
    <property type="match status" value="1"/>
</dbReference>
<name>A0A0B1PZB8_9HYPH</name>
<dbReference type="PANTHER" id="PTHR43103">
    <property type="entry name" value="NUCLEOSIDE-DIPHOSPHATE-SUGAR EPIMERASE"/>
    <property type="match status" value="1"/>
</dbReference>
<gene>
    <name evidence="4" type="ORF">LA66_18875</name>
</gene>
<organism evidence="4 5">
    <name type="scientific">Aureimonas altamirensis</name>
    <dbReference type="NCBI Taxonomy" id="370622"/>
    <lineage>
        <taxon>Bacteria</taxon>
        <taxon>Pseudomonadati</taxon>
        <taxon>Pseudomonadota</taxon>
        <taxon>Alphaproteobacteria</taxon>
        <taxon>Hyphomicrobiales</taxon>
        <taxon>Aurantimonadaceae</taxon>
        <taxon>Aureimonas</taxon>
    </lineage>
</organism>
<keyword evidence="2" id="KW-0119">Carbohydrate metabolism</keyword>
<evidence type="ECO:0000256" key="1">
    <source>
        <dbReference type="ARBA" id="ARBA00022857"/>
    </source>
</evidence>
<evidence type="ECO:0000313" key="4">
    <source>
        <dbReference type="EMBL" id="KHJ53454.1"/>
    </source>
</evidence>
<dbReference type="PANTHER" id="PTHR43103:SF3">
    <property type="entry name" value="ADP-L-GLYCERO-D-MANNO-HEPTOSE-6-EPIMERASE"/>
    <property type="match status" value="1"/>
</dbReference>
<accession>A0A0B1PZB8</accession>
<dbReference type="Proteomes" id="UP000030826">
    <property type="component" value="Unassembled WGS sequence"/>
</dbReference>
<evidence type="ECO:0000259" key="3">
    <source>
        <dbReference type="Pfam" id="PF01370"/>
    </source>
</evidence>
<sequence length="329" mass="35266">MHVLMIGAAGMVGRKILDKVAAEPEALGAGIDRLTLVDVVKPEAPAQLGAVATGEAVDLSEPGVAERLIAGRPDLIIHLAAVVSGEAEADFDKGYRVNQTGTHALLEAIRHEGMKQPYKPRVVYASSIAVYGAPFDETIAEDFALYPLTSYGTQKAIGELLLADYSRKGFLSGIGIRLPTICIRPGKPNKAASGFFSNILREPLAGQEAVLPVDESVRHWFASPRSAVGFFIHAATMDLAPVGPRINLTMPGLSATVGEEIEALRRVAGDKAVRLIRREPDETIQRIVAGWATNFEARRARELGFTAETDFDAIIRAHIDDELGGRIAA</sequence>
<protein>
    <submittedName>
        <fullName evidence="4">NAD-dependent epimerase</fullName>
    </submittedName>
</protein>
<feature type="domain" description="NAD-dependent epimerase/dehydratase" evidence="3">
    <location>
        <begin position="3"/>
        <end position="214"/>
    </location>
</feature>
<dbReference type="STRING" id="370622.LA66_18875"/>
<dbReference type="SUPFAM" id="SSF51735">
    <property type="entry name" value="NAD(P)-binding Rossmann-fold domains"/>
    <property type="match status" value="1"/>
</dbReference>
<dbReference type="EMBL" id="JRFJ01000006">
    <property type="protein sequence ID" value="KHJ53454.1"/>
    <property type="molecule type" value="Genomic_DNA"/>
</dbReference>
<evidence type="ECO:0000256" key="2">
    <source>
        <dbReference type="ARBA" id="ARBA00023277"/>
    </source>
</evidence>
<dbReference type="Gene3D" id="3.40.50.720">
    <property type="entry name" value="NAD(P)-binding Rossmann-like Domain"/>
    <property type="match status" value="1"/>
</dbReference>
<dbReference type="InterPro" id="IPR050005">
    <property type="entry name" value="DenD"/>
</dbReference>
<dbReference type="GO" id="GO:0016491">
    <property type="term" value="F:oxidoreductase activity"/>
    <property type="evidence" value="ECO:0007669"/>
    <property type="project" value="InterPro"/>
</dbReference>
<dbReference type="InterPro" id="IPR001509">
    <property type="entry name" value="Epimerase_deHydtase"/>
</dbReference>
<dbReference type="OrthoDB" id="9801056at2"/>
<dbReference type="AlphaFoldDB" id="A0A0B1PZB8"/>
<evidence type="ECO:0000313" key="5">
    <source>
        <dbReference type="Proteomes" id="UP000030826"/>
    </source>
</evidence>
<keyword evidence="1" id="KW-0521">NADP</keyword>
<reference evidence="4 5" key="1">
    <citation type="submission" date="2014-09" db="EMBL/GenBank/DDBJ databases">
        <title>Isolation and characterization of Aurantimonas altamirensis ON-56566 from clinical sample following a dog bite.</title>
        <authorList>
            <person name="Eshaghi A."/>
            <person name="Li A."/>
            <person name="Shahinas D."/>
            <person name="Bahn P."/>
            <person name="Kus J.V."/>
            <person name="Patel S.N."/>
        </authorList>
    </citation>
    <scope>NUCLEOTIDE SEQUENCE [LARGE SCALE GENOMIC DNA]</scope>
    <source>
        <strain evidence="4 5">ON-56566</strain>
    </source>
</reference>
<dbReference type="InterPro" id="IPR036291">
    <property type="entry name" value="NAD(P)-bd_dom_sf"/>
</dbReference>
<dbReference type="RefSeq" id="WP_039195580.1">
    <property type="nucleotide sequence ID" value="NZ_JAQRFV010000003.1"/>
</dbReference>
<comment type="caution">
    <text evidence="4">The sequence shown here is derived from an EMBL/GenBank/DDBJ whole genome shotgun (WGS) entry which is preliminary data.</text>
</comment>
<dbReference type="NCBIfam" id="NF043036">
    <property type="entry name" value="ErythonDh"/>
    <property type="match status" value="1"/>
</dbReference>